<accession>A0AA39PFY4</accession>
<feature type="region of interest" description="Disordered" evidence="1">
    <location>
        <begin position="1"/>
        <end position="20"/>
    </location>
</feature>
<sequence length="244" mass="27231">MKLNRYPHPPSTTECLHHPYHPEDDVSRPLTASINVSVRHSHRFCWTQHGIHAHADYVSMVVHHYPPTQCIAYVQKTPLTQRCTCEIWLCDHLPTNNSHHSAEPLAVLDQYLDNNGPLTIHTCPAPCPFLQVGTRTLCQSLPCLFSPPSPRAFIPFSEVDNISLAPTSLSSPSASSASSGVQSDITQAQAYSPEDYFVQYLDHAMNTLYDRQPEGGATDGNFDYRGHSNMTYGPMPDAWPGRYT</sequence>
<reference evidence="2" key="1">
    <citation type="submission" date="2023-06" db="EMBL/GenBank/DDBJ databases">
        <authorList>
            <consortium name="Lawrence Berkeley National Laboratory"/>
            <person name="Ahrendt S."/>
            <person name="Sahu N."/>
            <person name="Indic B."/>
            <person name="Wong-Bajracharya J."/>
            <person name="Merenyi Z."/>
            <person name="Ke H.-M."/>
            <person name="Monk M."/>
            <person name="Kocsube S."/>
            <person name="Drula E."/>
            <person name="Lipzen A."/>
            <person name="Balint B."/>
            <person name="Henrissat B."/>
            <person name="Andreopoulos B."/>
            <person name="Martin F.M."/>
            <person name="Harder C.B."/>
            <person name="Rigling D."/>
            <person name="Ford K.L."/>
            <person name="Foster G.D."/>
            <person name="Pangilinan J."/>
            <person name="Papanicolaou A."/>
            <person name="Barry K."/>
            <person name="LaButti K."/>
            <person name="Viragh M."/>
            <person name="Koriabine M."/>
            <person name="Yan M."/>
            <person name="Riley R."/>
            <person name="Champramary S."/>
            <person name="Plett K.L."/>
            <person name="Tsai I.J."/>
            <person name="Slot J."/>
            <person name="Sipos G."/>
            <person name="Plett J."/>
            <person name="Nagy L.G."/>
            <person name="Grigoriev I.V."/>
        </authorList>
    </citation>
    <scope>NUCLEOTIDE SEQUENCE</scope>
    <source>
        <strain evidence="2">ICMP 16352</strain>
    </source>
</reference>
<proteinExistence type="predicted"/>
<organism evidence="2 3">
    <name type="scientific">Armillaria novae-zelandiae</name>
    <dbReference type="NCBI Taxonomy" id="153914"/>
    <lineage>
        <taxon>Eukaryota</taxon>
        <taxon>Fungi</taxon>
        <taxon>Dikarya</taxon>
        <taxon>Basidiomycota</taxon>
        <taxon>Agaricomycotina</taxon>
        <taxon>Agaricomycetes</taxon>
        <taxon>Agaricomycetidae</taxon>
        <taxon>Agaricales</taxon>
        <taxon>Marasmiineae</taxon>
        <taxon>Physalacriaceae</taxon>
        <taxon>Armillaria</taxon>
    </lineage>
</organism>
<dbReference type="Proteomes" id="UP001175227">
    <property type="component" value="Unassembled WGS sequence"/>
</dbReference>
<evidence type="ECO:0000313" key="3">
    <source>
        <dbReference type="Proteomes" id="UP001175227"/>
    </source>
</evidence>
<evidence type="ECO:0000313" key="2">
    <source>
        <dbReference type="EMBL" id="KAK0483140.1"/>
    </source>
</evidence>
<comment type="caution">
    <text evidence="2">The sequence shown here is derived from an EMBL/GenBank/DDBJ whole genome shotgun (WGS) entry which is preliminary data.</text>
</comment>
<gene>
    <name evidence="2" type="ORF">IW261DRAFT_1672795</name>
</gene>
<keyword evidence="3" id="KW-1185">Reference proteome</keyword>
<protein>
    <submittedName>
        <fullName evidence="2">Uncharacterized protein</fullName>
    </submittedName>
</protein>
<name>A0AA39PFY4_9AGAR</name>
<evidence type="ECO:0000256" key="1">
    <source>
        <dbReference type="SAM" id="MobiDB-lite"/>
    </source>
</evidence>
<dbReference type="AlphaFoldDB" id="A0AA39PFY4"/>
<dbReference type="EMBL" id="JAUEPR010000006">
    <property type="protein sequence ID" value="KAK0483140.1"/>
    <property type="molecule type" value="Genomic_DNA"/>
</dbReference>